<dbReference type="Proteomes" id="UP001230908">
    <property type="component" value="Unassembled WGS sequence"/>
</dbReference>
<comment type="caution">
    <text evidence="1">The sequence shown here is derived from an EMBL/GenBank/DDBJ whole genome shotgun (WGS) entry which is preliminary data.</text>
</comment>
<dbReference type="EMBL" id="JAVHUY010000040">
    <property type="protein sequence ID" value="MDQ7909365.1"/>
    <property type="molecule type" value="Genomic_DNA"/>
</dbReference>
<evidence type="ECO:0000313" key="2">
    <source>
        <dbReference type="Proteomes" id="UP001230908"/>
    </source>
</evidence>
<name>A0ABU0ZT16_9ACTN</name>
<reference evidence="1 2" key="1">
    <citation type="submission" date="2023-08" db="EMBL/GenBank/DDBJ databases">
        <title>Phytohabitans sansha sp. nov., isolated from marine sediment.</title>
        <authorList>
            <person name="Zhao Y."/>
            <person name="Yi K."/>
        </authorList>
    </citation>
    <scope>NUCLEOTIDE SEQUENCE [LARGE SCALE GENOMIC DNA]</scope>
    <source>
        <strain evidence="1 2">ZYX-F-186</strain>
    </source>
</reference>
<keyword evidence="2" id="KW-1185">Reference proteome</keyword>
<protein>
    <submittedName>
        <fullName evidence="1">Uncharacterized protein</fullName>
    </submittedName>
</protein>
<evidence type="ECO:0000313" key="1">
    <source>
        <dbReference type="EMBL" id="MDQ7909365.1"/>
    </source>
</evidence>
<organism evidence="1 2">
    <name type="scientific">Phytohabitans maris</name>
    <dbReference type="NCBI Taxonomy" id="3071409"/>
    <lineage>
        <taxon>Bacteria</taxon>
        <taxon>Bacillati</taxon>
        <taxon>Actinomycetota</taxon>
        <taxon>Actinomycetes</taxon>
        <taxon>Micromonosporales</taxon>
        <taxon>Micromonosporaceae</taxon>
    </lineage>
</organism>
<accession>A0ABU0ZT16</accession>
<proteinExistence type="predicted"/>
<dbReference type="RefSeq" id="WP_308716620.1">
    <property type="nucleotide sequence ID" value="NZ_JAVHUY010000040.1"/>
</dbReference>
<sequence length="179" mass="19506">MARDRTARTRIQQYLAKHGPVEDPSGLATSVLKDAISYEGSSVAFIQLIAAMDHDGEIVRDIRGKRTYRISPGVQAGDSADAGTPRSARVPVAAVTTAAADGELVIDYDLLAKALVRELWEFATAHIEPASVPRKRRDADLERVKAERNEYAKRLELARAKLNELFGDAPVQEPARTAG</sequence>
<gene>
    <name evidence="1" type="ORF">RB614_33070</name>
</gene>